<comment type="caution">
    <text evidence="3">The sequence shown here is derived from an EMBL/GenBank/DDBJ whole genome shotgun (WGS) entry which is preliminary data.</text>
</comment>
<dbReference type="GO" id="GO:0005737">
    <property type="term" value="C:cytoplasm"/>
    <property type="evidence" value="ECO:0007669"/>
    <property type="project" value="TreeGrafter"/>
</dbReference>
<dbReference type="Pfam" id="PF12044">
    <property type="entry name" value="Metallopep"/>
    <property type="match status" value="1"/>
</dbReference>
<sequence>MPFFKELRRKKTSSKTGKFPNSSNNSNDSNGTVPTTKSSSTINSVYASSTPPSSIQPHQSTPTLVTSKSTGAMTPLPQRPMPLSSVSNRSSFMALPDLTRLSTLWAPAKVLGQVHQKVLLVYGQIGDPSEKTLDGTLTVCHHQDSFPATMWPVSDSHFKALVHLTPGPNRLRFDFSSPKIASTNSSLPAHSSWINVNFLPLINSPPLQLVILLGKDSPATFDAVPERKQREGNDLDIAVRKFRMAAYLWQAFTGEQMYRNGFGRRCFRFEEEWQTGSLTFRDKEMGQMRNEAKVHVVRTEKTVKELRDLEFAQQYDNATRKGELYSIAMEAVKGHFKPVKGQMQYISLLLLDAHWDTKAKTITGHAALGGGAGEVQLAVFGSQALQSYPASIEEVVHAFSDCTRTNTNFVANDCNESGSNWEAANIGIGAHLHETGHLFGCPHQESGIMLRDYVRLNRTFLCREPYSTRTKSPGVRLCLPKDECSWHRLDALRFKYHPCFRLPTDALLNPDESIQVWPAGNGKALITAPTGISFVEIFADGDETCRAWLEYSNGDVQSGGPPRQIVLTENDLKARLPDDRKSSKKLRINIYSAGQGCHEVVDFNALLKSKNHMVKLPNGQSGFKGCKLGNSGQEGSQPEQVILETAHIQTKLLTSIKVYHGFALDGLEFLYEDSTSQMFGKRRGQPGGSEFMFGTLKAHARLVAIRSAHRSSDTRRGEILLGFYLRAGLWIDGIEILTSLGRRSGVFGNANGGSGHTLIPPRGYSIAGVSGSCGQWVDGFSLIITR</sequence>
<organism evidence="3 4">
    <name type="scientific">Alectoria fallacina</name>
    <dbReference type="NCBI Taxonomy" id="1903189"/>
    <lineage>
        <taxon>Eukaryota</taxon>
        <taxon>Fungi</taxon>
        <taxon>Dikarya</taxon>
        <taxon>Ascomycota</taxon>
        <taxon>Pezizomycotina</taxon>
        <taxon>Lecanoromycetes</taxon>
        <taxon>OSLEUM clade</taxon>
        <taxon>Lecanoromycetidae</taxon>
        <taxon>Lecanorales</taxon>
        <taxon>Lecanorineae</taxon>
        <taxon>Parmeliaceae</taxon>
        <taxon>Alectoria</taxon>
    </lineage>
</organism>
<accession>A0A8H3IS38</accession>
<dbReference type="PANTHER" id="PTHR21054">
    <property type="entry name" value="ZINC METALLOPROTEINASE-RELATED"/>
    <property type="match status" value="1"/>
</dbReference>
<dbReference type="Proteomes" id="UP000664203">
    <property type="component" value="Unassembled WGS sequence"/>
</dbReference>
<dbReference type="AlphaFoldDB" id="A0A8H3IS38"/>
<dbReference type="PANTHER" id="PTHR21054:SF2">
    <property type="entry name" value="MIP04191P"/>
    <property type="match status" value="1"/>
</dbReference>
<dbReference type="Pfam" id="PF01419">
    <property type="entry name" value="Jacalin"/>
    <property type="match status" value="1"/>
</dbReference>
<feature type="domain" description="Jacalin-type lectin" evidence="2">
    <location>
        <begin position="625"/>
        <end position="786"/>
    </location>
</feature>
<dbReference type="InterPro" id="IPR001229">
    <property type="entry name" value="Jacalin-like_lectin_dom"/>
</dbReference>
<feature type="compositionally biased region" description="Polar residues" evidence="1">
    <location>
        <begin position="31"/>
        <end position="72"/>
    </location>
</feature>
<feature type="region of interest" description="Disordered" evidence="1">
    <location>
        <begin position="1"/>
        <end position="85"/>
    </location>
</feature>
<protein>
    <recommendedName>
        <fullName evidence="2">Jacalin-type lectin domain-containing protein</fullName>
    </recommendedName>
</protein>
<dbReference type="OrthoDB" id="74460at2759"/>
<evidence type="ECO:0000259" key="2">
    <source>
        <dbReference type="PROSITE" id="PS51752"/>
    </source>
</evidence>
<evidence type="ECO:0000313" key="3">
    <source>
        <dbReference type="EMBL" id="CAF9923934.1"/>
    </source>
</evidence>
<feature type="compositionally biased region" description="Low complexity" evidence="1">
    <location>
        <begin position="21"/>
        <end position="30"/>
    </location>
</feature>
<dbReference type="InterPro" id="IPR036404">
    <property type="entry name" value="Jacalin-like_lectin_dom_sf"/>
</dbReference>
<dbReference type="PROSITE" id="PS51752">
    <property type="entry name" value="JACALIN_LECTIN"/>
    <property type="match status" value="1"/>
</dbReference>
<dbReference type="SUPFAM" id="SSF51101">
    <property type="entry name" value="Mannose-binding lectins"/>
    <property type="match status" value="1"/>
</dbReference>
<dbReference type="InterPro" id="IPR021917">
    <property type="entry name" value="Unchr_Zn-peptidase-like"/>
</dbReference>
<dbReference type="EMBL" id="CAJPDR010000178">
    <property type="protein sequence ID" value="CAF9923934.1"/>
    <property type="molecule type" value="Genomic_DNA"/>
</dbReference>
<evidence type="ECO:0000313" key="4">
    <source>
        <dbReference type="Proteomes" id="UP000664203"/>
    </source>
</evidence>
<evidence type="ECO:0000256" key="1">
    <source>
        <dbReference type="SAM" id="MobiDB-lite"/>
    </source>
</evidence>
<proteinExistence type="predicted"/>
<name>A0A8H3IS38_9LECA</name>
<keyword evidence="4" id="KW-1185">Reference proteome</keyword>
<gene>
    <name evidence="3" type="ORF">ALECFALPRED_002570</name>
</gene>
<dbReference type="InterPro" id="IPR053002">
    <property type="entry name" value="Metalloproteinase_M10B"/>
</dbReference>
<dbReference type="Gene3D" id="2.100.10.30">
    <property type="entry name" value="Jacalin-like lectin domain"/>
    <property type="match status" value="1"/>
</dbReference>
<reference evidence="3" key="1">
    <citation type="submission" date="2021-03" db="EMBL/GenBank/DDBJ databases">
        <authorList>
            <person name="Tagirdzhanova G."/>
        </authorList>
    </citation>
    <scope>NUCLEOTIDE SEQUENCE</scope>
</reference>